<dbReference type="InterPro" id="IPR011989">
    <property type="entry name" value="ARM-like"/>
</dbReference>
<dbReference type="PANTHER" id="PTHR36498:SF1">
    <property type="entry name" value="TATA-BINDING PROTEIN-ASSOCIATED FACTOR 172"/>
    <property type="match status" value="1"/>
</dbReference>
<comment type="caution">
    <text evidence="2">The sequence shown here is derived from an EMBL/GenBank/DDBJ whole genome shotgun (WGS) entry which is preliminary data.</text>
</comment>
<dbReference type="GO" id="GO:0017025">
    <property type="term" value="F:TBP-class protein binding"/>
    <property type="evidence" value="ECO:0007669"/>
    <property type="project" value="InterPro"/>
</dbReference>
<name>A0A7D9HUE7_PARCT</name>
<organism evidence="2 3">
    <name type="scientific">Paramuricea clavata</name>
    <name type="common">Red gorgonian</name>
    <name type="synonym">Violescent sea-whip</name>
    <dbReference type="NCBI Taxonomy" id="317549"/>
    <lineage>
        <taxon>Eukaryota</taxon>
        <taxon>Metazoa</taxon>
        <taxon>Cnidaria</taxon>
        <taxon>Anthozoa</taxon>
        <taxon>Octocorallia</taxon>
        <taxon>Malacalcyonacea</taxon>
        <taxon>Plexauridae</taxon>
        <taxon>Paramuricea</taxon>
    </lineage>
</organism>
<sequence length="489" mass="54601">MTTRLDRLLLLLDTGSTPVIRRTAAQQLGEVQKLHPHELNNLLNRVHVHLKSSNWDTRIAAGEAIEAIASNVPKWEPTGLVVKSEKEMTSSETCSEKKQNVLMFDQFDITHVLKHGEALLGSSGQEYDVFDEELLGLDVKERLARQQELLRKRLGMMPGLETGMDIMLEDEDILPAHVVVKKTLEKQKSKESQSTADLVAAEIAAISSSADLSSREKNRAKRRAKILAKQRSKDNNSPVPGNSSKDEKDGPPEKKMKHTSQVVVDQPEDPDKIVIDSVRDTTSWIEEEVEWPFTTFCQELCHELFHPSWEVRHGAATGLRHIVRINGTGAGKRTDMPSDEMSTANELWLEDMSLKLLCVFALDRFGDFVTDEVVAPVRETCAQTLGVVVKHMKPVAVKSILNILLTLQAQSEWQVRHGGLLGIKYLLAVRKDMTDQLLPVVLSPLIRGLEDCDDDVRAVSATAMLPVVDQMLHMSDQVMGGLRLGQDRI</sequence>
<reference evidence="2" key="1">
    <citation type="submission" date="2020-04" db="EMBL/GenBank/DDBJ databases">
        <authorList>
            <person name="Alioto T."/>
            <person name="Alioto T."/>
            <person name="Gomez Garrido J."/>
        </authorList>
    </citation>
    <scope>NUCLEOTIDE SEQUENCE</scope>
    <source>
        <strain evidence="2">A484AB</strain>
    </source>
</reference>
<dbReference type="PANTHER" id="PTHR36498">
    <property type="entry name" value="TATA-BINDING PROTEIN-ASSOCIATED FACTOR 172"/>
    <property type="match status" value="1"/>
</dbReference>
<dbReference type="EMBL" id="CACRXK020001791">
    <property type="protein sequence ID" value="CAB3991122.1"/>
    <property type="molecule type" value="Genomic_DNA"/>
</dbReference>
<dbReference type="AlphaFoldDB" id="A0A7D9HUE7"/>
<dbReference type="SUPFAM" id="SSF48371">
    <property type="entry name" value="ARM repeat"/>
    <property type="match status" value="1"/>
</dbReference>
<evidence type="ECO:0000313" key="3">
    <source>
        <dbReference type="Proteomes" id="UP001152795"/>
    </source>
</evidence>
<dbReference type="GO" id="GO:0016887">
    <property type="term" value="F:ATP hydrolysis activity"/>
    <property type="evidence" value="ECO:0007669"/>
    <property type="project" value="InterPro"/>
</dbReference>
<dbReference type="InterPro" id="IPR044972">
    <property type="entry name" value="Mot1"/>
</dbReference>
<dbReference type="InterPro" id="IPR016024">
    <property type="entry name" value="ARM-type_fold"/>
</dbReference>
<proteinExistence type="predicted"/>
<feature type="compositionally biased region" description="Basic and acidic residues" evidence="1">
    <location>
        <begin position="244"/>
        <end position="254"/>
    </location>
</feature>
<dbReference type="Gene3D" id="1.25.10.10">
    <property type="entry name" value="Leucine-rich Repeat Variant"/>
    <property type="match status" value="2"/>
</dbReference>
<dbReference type="GO" id="GO:0003677">
    <property type="term" value="F:DNA binding"/>
    <property type="evidence" value="ECO:0007669"/>
    <property type="project" value="InterPro"/>
</dbReference>
<evidence type="ECO:0000313" key="2">
    <source>
        <dbReference type="EMBL" id="CAB3991122.1"/>
    </source>
</evidence>
<evidence type="ECO:0000256" key="1">
    <source>
        <dbReference type="SAM" id="MobiDB-lite"/>
    </source>
</evidence>
<accession>A0A7D9HUE7</accession>
<dbReference type="Proteomes" id="UP001152795">
    <property type="component" value="Unassembled WGS sequence"/>
</dbReference>
<keyword evidence="3" id="KW-1185">Reference proteome</keyword>
<protein>
    <submittedName>
        <fullName evidence="2">TATA-binding -associated factor 172-like, partial</fullName>
    </submittedName>
</protein>
<dbReference type="OrthoDB" id="10252227at2759"/>
<feature type="region of interest" description="Disordered" evidence="1">
    <location>
        <begin position="210"/>
        <end position="263"/>
    </location>
</feature>
<gene>
    <name evidence="2" type="ORF">PACLA_8A027418</name>
</gene>
<feature type="compositionally biased region" description="Basic residues" evidence="1">
    <location>
        <begin position="218"/>
        <end position="230"/>
    </location>
</feature>